<organism evidence="2 3">
    <name type="scientific">Boletus reticuloceps</name>
    <dbReference type="NCBI Taxonomy" id="495285"/>
    <lineage>
        <taxon>Eukaryota</taxon>
        <taxon>Fungi</taxon>
        <taxon>Dikarya</taxon>
        <taxon>Basidiomycota</taxon>
        <taxon>Agaricomycotina</taxon>
        <taxon>Agaricomycetes</taxon>
        <taxon>Agaricomycetidae</taxon>
        <taxon>Boletales</taxon>
        <taxon>Boletineae</taxon>
        <taxon>Boletaceae</taxon>
        <taxon>Boletoideae</taxon>
        <taxon>Boletus</taxon>
    </lineage>
</organism>
<evidence type="ECO:0000313" key="3">
    <source>
        <dbReference type="Proteomes" id="UP000683000"/>
    </source>
</evidence>
<feature type="region of interest" description="Disordered" evidence="1">
    <location>
        <begin position="387"/>
        <end position="459"/>
    </location>
</feature>
<comment type="caution">
    <text evidence="2">The sequence shown here is derived from an EMBL/GenBank/DDBJ whole genome shotgun (WGS) entry which is preliminary data.</text>
</comment>
<dbReference type="EMBL" id="JAGFBS010000037">
    <property type="protein sequence ID" value="KAG6371286.1"/>
    <property type="molecule type" value="Genomic_DNA"/>
</dbReference>
<name>A0A8I3A5J2_9AGAM</name>
<feature type="region of interest" description="Disordered" evidence="1">
    <location>
        <begin position="1"/>
        <end position="35"/>
    </location>
</feature>
<reference evidence="2" key="1">
    <citation type="submission" date="2021-03" db="EMBL/GenBank/DDBJ databases">
        <title>Evolutionary innovations through gain and loss of genes in the ectomycorrhizal Boletales.</title>
        <authorList>
            <person name="Wu G."/>
            <person name="Miyauchi S."/>
            <person name="Morin E."/>
            <person name="Yang Z.-L."/>
            <person name="Xu J."/>
            <person name="Martin F.M."/>
        </authorList>
    </citation>
    <scope>NUCLEOTIDE SEQUENCE</scope>
    <source>
        <strain evidence="2">BR01</strain>
    </source>
</reference>
<feature type="compositionally biased region" description="Basic and acidic residues" evidence="1">
    <location>
        <begin position="413"/>
        <end position="436"/>
    </location>
</feature>
<dbReference type="Proteomes" id="UP000683000">
    <property type="component" value="Unassembled WGS sequence"/>
</dbReference>
<gene>
    <name evidence="2" type="ORF">JVT61DRAFT_9755</name>
</gene>
<accession>A0A8I3A5J2</accession>
<evidence type="ECO:0000256" key="1">
    <source>
        <dbReference type="SAM" id="MobiDB-lite"/>
    </source>
</evidence>
<sequence>MPSDDTAAAENPETTATHQGGESRKKGADESPEMTATRKECLTIAKYIPRGLDAFCDLNEVFQVSLLVDRVAANPDNETLQAAAQKILGKIDERTCARYRRTFDYVTVLAPHLLTLIGNKAKGAELDSLIKEMQAEVTHIHAEDGSRLRKVVGRYAAPNPDKQVIQPPVSTETKAGRARMGFNHPQLGQMLCPVKYLEDYIKDPHAVQKCFEDPSNPMKVTATVWPAYLYPGETPGAEYDPNDISKGLFRGYLMDRTSKHILTSPSSALHERAKGARSGNAKIHKMKTIEPEHIAYTAMQAHFMISSAEKWSDQDSLFNYTEYYYRIIRLLRETRNRAWADSLIEKIFGNPKGLMSTNAAITADDGDDDLLEMERQFEERNLKAGEIKFPSRPGTPLALVDFDVPPANAPDSDANRSHDAPNEEDGAHHHVDHQDLHLSNANTENTTSNGSSESATIAQ</sequence>
<dbReference type="Pfam" id="PF20414">
    <property type="entry name" value="DUF6698"/>
    <property type="match status" value="1"/>
</dbReference>
<feature type="compositionally biased region" description="Low complexity" evidence="1">
    <location>
        <begin position="439"/>
        <end position="459"/>
    </location>
</feature>
<dbReference type="InterPro" id="IPR046521">
    <property type="entry name" value="DUF6698"/>
</dbReference>
<proteinExistence type="predicted"/>
<dbReference type="OrthoDB" id="3220614at2759"/>
<dbReference type="AlphaFoldDB" id="A0A8I3A5J2"/>
<feature type="compositionally biased region" description="Low complexity" evidence="1">
    <location>
        <begin position="1"/>
        <end position="17"/>
    </location>
</feature>
<keyword evidence="3" id="KW-1185">Reference proteome</keyword>
<evidence type="ECO:0000313" key="2">
    <source>
        <dbReference type="EMBL" id="KAG6371286.1"/>
    </source>
</evidence>
<protein>
    <submittedName>
        <fullName evidence="2">Uncharacterized protein</fullName>
    </submittedName>
</protein>